<protein>
    <recommendedName>
        <fullName evidence="2">Rhodanese domain-containing protein</fullName>
    </recommendedName>
</protein>
<evidence type="ECO:0000313" key="3">
    <source>
        <dbReference type="EMBL" id="BAO00067.1"/>
    </source>
</evidence>
<evidence type="ECO:0000256" key="1">
    <source>
        <dbReference type="SAM" id="Phobius"/>
    </source>
</evidence>
<dbReference type="CDD" id="cd00158">
    <property type="entry name" value="RHOD"/>
    <property type="match status" value="1"/>
</dbReference>
<evidence type="ECO:0000259" key="2">
    <source>
        <dbReference type="PROSITE" id="PS50206"/>
    </source>
</evidence>
<organism evidence="3 4">
    <name type="scientific">Candidatus Pantoea carbekii</name>
    <dbReference type="NCBI Taxonomy" id="1235990"/>
    <lineage>
        <taxon>Bacteria</taxon>
        <taxon>Pseudomonadati</taxon>
        <taxon>Pseudomonadota</taxon>
        <taxon>Gammaproteobacteria</taxon>
        <taxon>Enterobacterales</taxon>
        <taxon>Erwiniaceae</taxon>
        <taxon>Pantoea</taxon>
    </lineage>
</organism>
<dbReference type="PANTHER" id="PTHR43031:SF18">
    <property type="entry name" value="RHODANESE-RELATED SULFURTRANSFERASES"/>
    <property type="match status" value="1"/>
</dbReference>
<name>U3U6V0_9GAMM</name>
<keyword evidence="1" id="KW-0812">Transmembrane</keyword>
<dbReference type="Pfam" id="PF00581">
    <property type="entry name" value="Rhodanese"/>
    <property type="match status" value="1"/>
</dbReference>
<dbReference type="PATRIC" id="fig|1235990.3.peg.95"/>
<dbReference type="InterPro" id="IPR001763">
    <property type="entry name" value="Rhodanese-like_dom"/>
</dbReference>
<feature type="transmembrane region" description="Helical" evidence="1">
    <location>
        <begin position="12"/>
        <end position="31"/>
    </location>
</feature>
<dbReference type="eggNOG" id="COG0607">
    <property type="taxonomic scope" value="Bacteria"/>
</dbReference>
<accession>U3U6V0</accession>
<keyword evidence="4" id="KW-1185">Reference proteome</keyword>
<gene>
    <name evidence="3" type="ORF">HHS_00970</name>
</gene>
<dbReference type="Proteomes" id="UP000016900">
    <property type="component" value="Chromosome"/>
</dbReference>
<reference evidence="3 4" key="1">
    <citation type="submission" date="2012-10" db="EMBL/GenBank/DDBJ databases">
        <title>Genome sequence of the symbiont of the pentatomidae stink bug Halyomorpha halys.</title>
        <authorList>
            <person name="Kobayashi H."/>
            <person name="Fujii-Muramatsu R."/>
            <person name="Takeishi K."/>
            <person name="Noda H."/>
        </authorList>
    </citation>
    <scope>NUCLEOTIDE SEQUENCE [LARGE SCALE GENOMIC DNA]</scope>
</reference>
<feature type="domain" description="Rhodanese" evidence="2">
    <location>
        <begin position="51"/>
        <end position="142"/>
    </location>
</feature>
<evidence type="ECO:0000313" key="4">
    <source>
        <dbReference type="Proteomes" id="UP000016900"/>
    </source>
</evidence>
<dbReference type="InterPro" id="IPR050229">
    <property type="entry name" value="GlpE_sulfurtransferase"/>
</dbReference>
<dbReference type="KEGG" id="hhs:HHS_00970"/>
<keyword evidence="1" id="KW-0472">Membrane</keyword>
<dbReference type="SUPFAM" id="SSF52821">
    <property type="entry name" value="Rhodanese/Cell cycle control phosphatase"/>
    <property type="match status" value="1"/>
</dbReference>
<dbReference type="PANTHER" id="PTHR43031">
    <property type="entry name" value="FAD-DEPENDENT OXIDOREDUCTASE"/>
    <property type="match status" value="1"/>
</dbReference>
<sequence length="144" mass="16670">MQEDIIQFASKHSILILVWLLLFVFVIINFIKIVFSQVNRITHDEVIRLINKKNSVVIDIRSNDEYCKGHIIGALNFPAEDFKKNNFTMLKKYKLRHVILVCVNDHHSQKLAAFLNTSGFTKVSVLKGGLNSWNNQHLPLVRNK</sequence>
<proteinExistence type="predicted"/>
<dbReference type="AlphaFoldDB" id="U3U6V0"/>
<dbReference type="Gene3D" id="3.40.250.10">
    <property type="entry name" value="Rhodanese-like domain"/>
    <property type="match status" value="1"/>
</dbReference>
<dbReference type="OrthoDB" id="9808735at2"/>
<dbReference type="SMART" id="SM00450">
    <property type="entry name" value="RHOD"/>
    <property type="match status" value="1"/>
</dbReference>
<keyword evidence="1" id="KW-1133">Transmembrane helix</keyword>
<dbReference type="EMBL" id="AP012554">
    <property type="protein sequence ID" value="BAO00067.1"/>
    <property type="molecule type" value="Genomic_DNA"/>
</dbReference>
<dbReference type="PROSITE" id="PS50206">
    <property type="entry name" value="RHODANESE_3"/>
    <property type="match status" value="1"/>
</dbReference>
<dbReference type="InterPro" id="IPR036873">
    <property type="entry name" value="Rhodanese-like_dom_sf"/>
</dbReference>
<dbReference type="STRING" id="1235990.BMSBPS_0562"/>